<dbReference type="SUPFAM" id="SSF52777">
    <property type="entry name" value="CoA-dependent acyltransferases"/>
    <property type="match status" value="2"/>
</dbReference>
<proteinExistence type="predicted"/>
<dbReference type="OrthoDB" id="323926at2"/>
<dbReference type="eggNOG" id="COG1020">
    <property type="taxonomic scope" value="Bacteria"/>
</dbReference>
<gene>
    <name evidence="3" type="ordered locus">TERTU_4293</name>
</gene>
<dbReference type="PANTHER" id="PTHR45527">
    <property type="entry name" value="NONRIBOSOMAL PEPTIDE SYNTHETASE"/>
    <property type="match status" value="1"/>
</dbReference>
<evidence type="ECO:0000259" key="2">
    <source>
        <dbReference type="Pfam" id="PF18563"/>
    </source>
</evidence>
<dbReference type="Gene3D" id="1.10.10.1830">
    <property type="entry name" value="Non-ribosomal peptide synthase, adenylation domain"/>
    <property type="match status" value="1"/>
</dbReference>
<reference evidence="3 4" key="1">
    <citation type="journal article" date="2009" name="PLoS ONE">
        <title>The complete genome of Teredinibacter turnerae T7901: an intracellular endosymbiont of marine wood-boring bivalves (shipworms).</title>
        <authorList>
            <person name="Yang J.C."/>
            <person name="Madupu R."/>
            <person name="Durkin A.S."/>
            <person name="Ekborg N.A."/>
            <person name="Pedamallu C.S."/>
            <person name="Hostetler J.B."/>
            <person name="Radune D."/>
            <person name="Toms B.S."/>
            <person name="Henrissat B."/>
            <person name="Coutinho P.M."/>
            <person name="Schwarz S."/>
            <person name="Field L."/>
            <person name="Trindade-Silva A.E."/>
            <person name="Soares C.A.G."/>
            <person name="Elshahawi S."/>
            <person name="Hanora A."/>
            <person name="Schmidt E.W."/>
            <person name="Haygood M.G."/>
            <person name="Posfai J."/>
            <person name="Benner J."/>
            <person name="Madinger C."/>
            <person name="Nove J."/>
            <person name="Anton B."/>
            <person name="Chaudhary K."/>
            <person name="Foster J."/>
            <person name="Holman A."/>
            <person name="Kumar S."/>
            <person name="Lessard P.A."/>
            <person name="Luyten Y.A."/>
            <person name="Slatko B."/>
            <person name="Wood N."/>
            <person name="Wu B."/>
            <person name="Teplitski M."/>
            <person name="Mougous J.D."/>
            <person name="Ward N."/>
            <person name="Eisen J.A."/>
            <person name="Badger J.H."/>
            <person name="Distel D.L."/>
        </authorList>
    </citation>
    <scope>NUCLEOTIDE SEQUENCE [LARGE SCALE GENOMIC DNA]</scope>
    <source>
        <strain evidence="4">ATCC 39867 / T7901</strain>
    </source>
</reference>
<organism evidence="3 4">
    <name type="scientific">Teredinibacter turnerae (strain ATCC 39867 / T7901)</name>
    <dbReference type="NCBI Taxonomy" id="377629"/>
    <lineage>
        <taxon>Bacteria</taxon>
        <taxon>Pseudomonadati</taxon>
        <taxon>Pseudomonadota</taxon>
        <taxon>Gammaproteobacteria</taxon>
        <taxon>Cellvibrionales</taxon>
        <taxon>Cellvibrionaceae</taxon>
        <taxon>Teredinibacter</taxon>
    </lineage>
</organism>
<dbReference type="GO" id="GO:0005737">
    <property type="term" value="C:cytoplasm"/>
    <property type="evidence" value="ECO:0007669"/>
    <property type="project" value="TreeGrafter"/>
</dbReference>
<evidence type="ECO:0000313" key="4">
    <source>
        <dbReference type="Proteomes" id="UP000009080"/>
    </source>
</evidence>
<dbReference type="HOGENOM" id="CLU_031354_0_0_6"/>
<dbReference type="GO" id="GO:0003824">
    <property type="term" value="F:catalytic activity"/>
    <property type="evidence" value="ECO:0007669"/>
    <property type="project" value="InterPro"/>
</dbReference>
<evidence type="ECO:0000259" key="1">
    <source>
        <dbReference type="Pfam" id="PF00668"/>
    </source>
</evidence>
<accession>C5BIB1</accession>
<keyword evidence="4" id="KW-1185">Reference proteome</keyword>
<protein>
    <submittedName>
        <fullName evidence="3">Condensation domain protein</fullName>
    </submittedName>
</protein>
<dbReference type="InterPro" id="IPR023213">
    <property type="entry name" value="CAT-like_dom_sf"/>
</dbReference>
<dbReference type="Gene3D" id="3.30.559.30">
    <property type="entry name" value="Nonribosomal peptide synthetase, condensation domain"/>
    <property type="match status" value="1"/>
</dbReference>
<dbReference type="PANTHER" id="PTHR45527:SF1">
    <property type="entry name" value="FATTY ACID SYNTHASE"/>
    <property type="match status" value="1"/>
</dbReference>
<dbReference type="KEGG" id="ttu:TERTU_4293"/>
<dbReference type="InterPro" id="IPR044894">
    <property type="entry name" value="TubC_N_sf"/>
</dbReference>
<dbReference type="InterPro" id="IPR041464">
    <property type="entry name" value="TubC_N"/>
</dbReference>
<dbReference type="Pfam" id="PF18563">
    <property type="entry name" value="TubC_N"/>
    <property type="match status" value="1"/>
</dbReference>
<dbReference type="GO" id="GO:0043041">
    <property type="term" value="P:amino acid activation for nonribosomal peptide biosynthetic process"/>
    <property type="evidence" value="ECO:0007669"/>
    <property type="project" value="TreeGrafter"/>
</dbReference>
<dbReference type="AlphaFoldDB" id="C5BIB1"/>
<dbReference type="Pfam" id="PF00668">
    <property type="entry name" value="Condensation"/>
    <property type="match status" value="1"/>
</dbReference>
<dbReference type="Proteomes" id="UP000009080">
    <property type="component" value="Chromosome"/>
</dbReference>
<dbReference type="EMBL" id="CP001614">
    <property type="protein sequence ID" value="ACR10746.1"/>
    <property type="molecule type" value="Genomic_DNA"/>
</dbReference>
<dbReference type="Gene3D" id="3.30.559.10">
    <property type="entry name" value="Chloramphenicol acetyltransferase-like domain"/>
    <property type="match status" value="1"/>
</dbReference>
<dbReference type="GO" id="GO:0044550">
    <property type="term" value="P:secondary metabolite biosynthetic process"/>
    <property type="evidence" value="ECO:0007669"/>
    <property type="project" value="TreeGrafter"/>
</dbReference>
<dbReference type="GO" id="GO:0031177">
    <property type="term" value="F:phosphopantetheine binding"/>
    <property type="evidence" value="ECO:0007669"/>
    <property type="project" value="TreeGrafter"/>
</dbReference>
<dbReference type="InterPro" id="IPR001242">
    <property type="entry name" value="Condensation_dom"/>
</dbReference>
<feature type="domain" description="TubC N-terminal docking" evidence="2">
    <location>
        <begin position="5"/>
        <end position="47"/>
    </location>
</feature>
<sequence>MDGEALLEALAKERVFLKLHGDKLKYRVPGGQLSPELASQIKQAKPMLADCLAGETDFCLISPLSANQQSLFFNYQVVPESTAYDLAIGVSLDGRVEEKRLRAALAGLLVRYPCLGSSYRLLTIGGRTLPCQIVGIGDVDRFELHVETVEDFDAALEVAQNFYDTPLTLESSPNFLCQLINFSTSESALLLKFSHLSADGWTMGMIVSALNKLYTDSTPAEMALPLYTDYVIDQRTQESARWASAQAYWQNQLAQIPAHTSLNDCESPRVEQVSQRIPQGETQFFELSSQGRDRVEAFAQQHHTTASVVLLAVMQRQLLAVNPEGVIVGVPTLGARAPGYFSCAGYFVNPVPVFAGPDRLAQPFDEHLQETAANLAGALEHRDYPFGWLVKGLGLAPDIRTTPVFQVLFNFLQREVLGDLVDWLYPWSEPQSRPFLGLPTNPFPVFQQEGQFDLTLEIIDNGESYLGLLKYDPARLSEDVASDWIDAYLASLDAALSEN</sequence>
<evidence type="ECO:0000313" key="3">
    <source>
        <dbReference type="EMBL" id="ACR10746.1"/>
    </source>
</evidence>
<dbReference type="STRING" id="377629.TERTU_4293"/>
<feature type="domain" description="Condensation" evidence="1">
    <location>
        <begin position="63"/>
        <end position="497"/>
    </location>
</feature>
<name>C5BIB1_TERTT</name>